<sequence length="252" mass="29501">MDGKWRVEDMMLIRSTYVIIYSIKLDARRERINEINVLAQVHVNPEGSTLNFARECGTSSTTMKRILKDNHYYDYKFKPKYLQLLETQLEDALDHLPLRYVRNLEGFQQDGAGPHNAALVTQYLNNRFPNNWIGTHGPVAWPPRSPCLNPLDYFFWGYLKNKVYYTPCQNMAELRERLNQACRSCSPHIIRKAVDEMNGRILKCLRQNGLHLRDTNGGKRNMDHPVYRVVKISMLTISETRKARINIWNDTV</sequence>
<dbReference type="Proteomes" id="UP001159042">
    <property type="component" value="Unassembled WGS sequence"/>
</dbReference>
<protein>
    <submittedName>
        <fullName evidence="1">Uncharacterized protein</fullName>
    </submittedName>
</protein>
<accession>A0AAV8VRY2</accession>
<dbReference type="GO" id="GO:0003676">
    <property type="term" value="F:nucleic acid binding"/>
    <property type="evidence" value="ECO:0007669"/>
    <property type="project" value="InterPro"/>
</dbReference>
<keyword evidence="2" id="KW-1185">Reference proteome</keyword>
<reference evidence="1 2" key="1">
    <citation type="journal article" date="2023" name="Insect Mol. Biol.">
        <title>Genome sequencing provides insights into the evolution of gene families encoding plant cell wall-degrading enzymes in longhorned beetles.</title>
        <authorList>
            <person name="Shin N.R."/>
            <person name="Okamura Y."/>
            <person name="Kirsch R."/>
            <person name="Pauchet Y."/>
        </authorList>
    </citation>
    <scope>NUCLEOTIDE SEQUENCE [LARGE SCALE GENOMIC DNA]</scope>
    <source>
        <strain evidence="1">EAD_L_NR</strain>
    </source>
</reference>
<dbReference type="Gene3D" id="3.30.420.10">
    <property type="entry name" value="Ribonuclease H-like superfamily/Ribonuclease H"/>
    <property type="match status" value="1"/>
</dbReference>
<dbReference type="AlphaFoldDB" id="A0AAV8VRY2"/>
<gene>
    <name evidence="1" type="ORF">NQ315_013363</name>
</gene>
<dbReference type="EMBL" id="JANEYG010000038">
    <property type="protein sequence ID" value="KAJ8916894.1"/>
    <property type="molecule type" value="Genomic_DNA"/>
</dbReference>
<dbReference type="PANTHER" id="PTHR47326:SF1">
    <property type="entry name" value="HTH PSQ-TYPE DOMAIN-CONTAINING PROTEIN"/>
    <property type="match status" value="1"/>
</dbReference>
<dbReference type="InterPro" id="IPR036397">
    <property type="entry name" value="RNaseH_sf"/>
</dbReference>
<comment type="caution">
    <text evidence="1">The sequence shown here is derived from an EMBL/GenBank/DDBJ whole genome shotgun (WGS) entry which is preliminary data.</text>
</comment>
<proteinExistence type="predicted"/>
<evidence type="ECO:0000313" key="2">
    <source>
        <dbReference type="Proteomes" id="UP001159042"/>
    </source>
</evidence>
<name>A0AAV8VRY2_9CUCU</name>
<dbReference type="PANTHER" id="PTHR47326">
    <property type="entry name" value="TRANSPOSABLE ELEMENT TC3 TRANSPOSASE-LIKE PROTEIN"/>
    <property type="match status" value="1"/>
</dbReference>
<organism evidence="1 2">
    <name type="scientific">Exocentrus adspersus</name>
    <dbReference type="NCBI Taxonomy" id="1586481"/>
    <lineage>
        <taxon>Eukaryota</taxon>
        <taxon>Metazoa</taxon>
        <taxon>Ecdysozoa</taxon>
        <taxon>Arthropoda</taxon>
        <taxon>Hexapoda</taxon>
        <taxon>Insecta</taxon>
        <taxon>Pterygota</taxon>
        <taxon>Neoptera</taxon>
        <taxon>Endopterygota</taxon>
        <taxon>Coleoptera</taxon>
        <taxon>Polyphaga</taxon>
        <taxon>Cucujiformia</taxon>
        <taxon>Chrysomeloidea</taxon>
        <taxon>Cerambycidae</taxon>
        <taxon>Lamiinae</taxon>
        <taxon>Acanthocinini</taxon>
        <taxon>Exocentrus</taxon>
    </lineage>
</organism>
<evidence type="ECO:0000313" key="1">
    <source>
        <dbReference type="EMBL" id="KAJ8916894.1"/>
    </source>
</evidence>